<dbReference type="InterPro" id="IPR012340">
    <property type="entry name" value="NA-bd_OB-fold"/>
</dbReference>
<protein>
    <recommendedName>
        <fullName evidence="1">Replication factor A C-terminal domain-containing protein</fullName>
    </recommendedName>
</protein>
<dbReference type="Pfam" id="PF08646">
    <property type="entry name" value="Rep_fac-A_C"/>
    <property type="match status" value="1"/>
</dbReference>
<dbReference type="InterPro" id="IPR013955">
    <property type="entry name" value="Rep_factor-A_C"/>
</dbReference>
<organism evidence="2 3">
    <name type="scientific">Stylosanthes scabra</name>
    <dbReference type="NCBI Taxonomy" id="79078"/>
    <lineage>
        <taxon>Eukaryota</taxon>
        <taxon>Viridiplantae</taxon>
        <taxon>Streptophyta</taxon>
        <taxon>Embryophyta</taxon>
        <taxon>Tracheophyta</taxon>
        <taxon>Spermatophyta</taxon>
        <taxon>Magnoliopsida</taxon>
        <taxon>eudicotyledons</taxon>
        <taxon>Gunneridae</taxon>
        <taxon>Pentapetalae</taxon>
        <taxon>rosids</taxon>
        <taxon>fabids</taxon>
        <taxon>Fabales</taxon>
        <taxon>Fabaceae</taxon>
        <taxon>Papilionoideae</taxon>
        <taxon>50 kb inversion clade</taxon>
        <taxon>dalbergioids sensu lato</taxon>
        <taxon>Dalbergieae</taxon>
        <taxon>Pterocarpus clade</taxon>
        <taxon>Stylosanthes</taxon>
    </lineage>
</organism>
<dbReference type="PANTHER" id="PTHR47165:SF4">
    <property type="entry name" value="OS03G0429900 PROTEIN"/>
    <property type="match status" value="1"/>
</dbReference>
<dbReference type="PANTHER" id="PTHR47165">
    <property type="entry name" value="OS03G0429900 PROTEIN"/>
    <property type="match status" value="1"/>
</dbReference>
<sequence length="387" mass="43379">MAKKVATALVDVLSDYVADVHARKLGWNLVVGVNPWSGLESYSMYMVLEYQWGDHIHCTIPKARVNFFRTCVREHEIKVLAANMQNHLVDCIGHVVGKEDPKELEKQDEMCPFWKASRESGIIVVFINPNSEDVATFKRSLLSYGEVASQRITHVKSQSRYYASDGLSGEARCWVLADVVSVEASAEDWYYASCNDCKTNLKQIKNRYVYNDCGRDFNKPPMKLYHFNAILSDGTGCVTVVLWNEEAKLILGKTATEIKQEDKDDKSVPYPSALNSIVEKKFLFKLTVEKKNISGLDTMYSVYKIYDDERIIGIYSSQASGLSHVGNDEIVSLPLGCGETHEVQSILDGFGVESAAESNFDEFFQTLVKCNDTEAMMNSAVTSLCSP</sequence>
<proteinExistence type="predicted"/>
<name>A0ABU6ZKR1_9FABA</name>
<comment type="caution">
    <text evidence="2">The sequence shown here is derived from an EMBL/GenBank/DDBJ whole genome shotgun (WGS) entry which is preliminary data.</text>
</comment>
<feature type="domain" description="Replication factor A C-terminal" evidence="1">
    <location>
        <begin position="185"/>
        <end position="293"/>
    </location>
</feature>
<evidence type="ECO:0000259" key="1">
    <source>
        <dbReference type="Pfam" id="PF08646"/>
    </source>
</evidence>
<gene>
    <name evidence="2" type="ORF">PIB30_065415</name>
</gene>
<reference evidence="2 3" key="1">
    <citation type="journal article" date="2023" name="Plants (Basel)">
        <title>Bridging the Gap: Combining Genomics and Transcriptomics Approaches to Understand Stylosanthes scabra, an Orphan Legume from the Brazilian Caatinga.</title>
        <authorList>
            <person name="Ferreira-Neto J.R.C."/>
            <person name="da Silva M.D."/>
            <person name="Binneck E."/>
            <person name="de Melo N.F."/>
            <person name="da Silva R.H."/>
            <person name="de Melo A.L.T.M."/>
            <person name="Pandolfi V."/>
            <person name="Bustamante F.O."/>
            <person name="Brasileiro-Vidal A.C."/>
            <person name="Benko-Iseppon A.M."/>
        </authorList>
    </citation>
    <scope>NUCLEOTIDE SEQUENCE [LARGE SCALE GENOMIC DNA]</scope>
    <source>
        <tissue evidence="2">Leaves</tissue>
    </source>
</reference>
<dbReference type="Proteomes" id="UP001341840">
    <property type="component" value="Unassembled WGS sequence"/>
</dbReference>
<keyword evidence="3" id="KW-1185">Reference proteome</keyword>
<accession>A0ABU6ZKR1</accession>
<evidence type="ECO:0000313" key="2">
    <source>
        <dbReference type="EMBL" id="MED6222540.1"/>
    </source>
</evidence>
<dbReference type="Gene3D" id="2.40.50.140">
    <property type="entry name" value="Nucleic acid-binding proteins"/>
    <property type="match status" value="1"/>
</dbReference>
<dbReference type="EMBL" id="JASCZI010272512">
    <property type="protein sequence ID" value="MED6222540.1"/>
    <property type="molecule type" value="Genomic_DNA"/>
</dbReference>
<evidence type="ECO:0000313" key="3">
    <source>
        <dbReference type="Proteomes" id="UP001341840"/>
    </source>
</evidence>
<dbReference type="SUPFAM" id="SSF50249">
    <property type="entry name" value="Nucleic acid-binding proteins"/>
    <property type="match status" value="1"/>
</dbReference>